<dbReference type="Proteomes" id="UP001597283">
    <property type="component" value="Unassembled WGS sequence"/>
</dbReference>
<organism evidence="7 8">
    <name type="scientific">Sphingomonas floccifaciens</name>
    <dbReference type="NCBI Taxonomy" id="1844115"/>
    <lineage>
        <taxon>Bacteria</taxon>
        <taxon>Pseudomonadati</taxon>
        <taxon>Pseudomonadota</taxon>
        <taxon>Alphaproteobacteria</taxon>
        <taxon>Sphingomonadales</taxon>
        <taxon>Sphingomonadaceae</taxon>
        <taxon>Sphingomonas</taxon>
    </lineage>
</organism>
<dbReference type="EMBL" id="JBHUFC010000003">
    <property type="protein sequence ID" value="MFD1788326.1"/>
    <property type="molecule type" value="Genomic_DNA"/>
</dbReference>
<keyword evidence="4" id="KW-0808">Transferase</keyword>
<sequence>MYLDLDRVSQARTAAPLWTVLLPFFNERDYLAATIASLAAQTVTFRLILIDNASTDGSAEIAVAAARAHGIDHLLVVERTPGKVAALQAGFVHAHTRWTATCDADTLYPAGYLAQAGALLSRKGCVVAGAYFIEPGTDEDTRRARARTVTLIGRLLPRQSHTGGAGQAFCTRTLRQGGGFDPARWNLVLEDHEIIHRALGKGGRCGTMRYSRDFWCAPSPRERDRASIRWTGLERLMYSLAAPFAGDWFFYEFLGPRLMRRRLASHRIRERQFQFDEGPVFASPHPVL</sequence>
<evidence type="ECO:0000256" key="1">
    <source>
        <dbReference type="ARBA" id="ARBA00004236"/>
    </source>
</evidence>
<evidence type="ECO:0000256" key="5">
    <source>
        <dbReference type="ARBA" id="ARBA00023136"/>
    </source>
</evidence>
<evidence type="ECO:0000313" key="8">
    <source>
        <dbReference type="Proteomes" id="UP001597283"/>
    </source>
</evidence>
<evidence type="ECO:0000313" key="7">
    <source>
        <dbReference type="EMBL" id="MFD1788326.1"/>
    </source>
</evidence>
<dbReference type="PANTHER" id="PTHR43646:SF2">
    <property type="entry name" value="GLYCOSYLTRANSFERASE 2-LIKE DOMAIN-CONTAINING PROTEIN"/>
    <property type="match status" value="1"/>
</dbReference>
<keyword evidence="5" id="KW-0472">Membrane</keyword>
<comment type="caution">
    <text evidence="7">The sequence shown here is derived from an EMBL/GenBank/DDBJ whole genome shotgun (WGS) entry which is preliminary data.</text>
</comment>
<name>A0ABW4NE39_9SPHN</name>
<comment type="subcellular location">
    <subcellularLocation>
        <location evidence="1">Cell membrane</location>
    </subcellularLocation>
</comment>
<dbReference type="Gene3D" id="3.90.550.10">
    <property type="entry name" value="Spore Coat Polysaccharide Biosynthesis Protein SpsA, Chain A"/>
    <property type="match status" value="1"/>
</dbReference>
<evidence type="ECO:0000259" key="6">
    <source>
        <dbReference type="Pfam" id="PF00535"/>
    </source>
</evidence>
<feature type="domain" description="Glycosyltransferase 2-like" evidence="6">
    <location>
        <begin position="19"/>
        <end position="150"/>
    </location>
</feature>
<dbReference type="RefSeq" id="WP_380940711.1">
    <property type="nucleotide sequence ID" value="NZ_JBHUFC010000003.1"/>
</dbReference>
<keyword evidence="3" id="KW-0328">Glycosyltransferase</keyword>
<dbReference type="CDD" id="cd00761">
    <property type="entry name" value="Glyco_tranf_GTA_type"/>
    <property type="match status" value="1"/>
</dbReference>
<keyword evidence="8" id="KW-1185">Reference proteome</keyword>
<dbReference type="SUPFAM" id="SSF53448">
    <property type="entry name" value="Nucleotide-diphospho-sugar transferases"/>
    <property type="match status" value="1"/>
</dbReference>
<keyword evidence="2" id="KW-1003">Cell membrane</keyword>
<evidence type="ECO:0000256" key="3">
    <source>
        <dbReference type="ARBA" id="ARBA00022676"/>
    </source>
</evidence>
<evidence type="ECO:0000256" key="4">
    <source>
        <dbReference type="ARBA" id="ARBA00022679"/>
    </source>
</evidence>
<gene>
    <name evidence="7" type="ORF">ACFSC3_12165</name>
</gene>
<dbReference type="InterPro" id="IPR001173">
    <property type="entry name" value="Glyco_trans_2-like"/>
</dbReference>
<accession>A0ABW4NE39</accession>
<proteinExistence type="predicted"/>
<dbReference type="PANTHER" id="PTHR43646">
    <property type="entry name" value="GLYCOSYLTRANSFERASE"/>
    <property type="match status" value="1"/>
</dbReference>
<protein>
    <submittedName>
        <fullName evidence="7">Glycosyltransferase family 2 protein</fullName>
    </submittedName>
</protein>
<evidence type="ECO:0000256" key="2">
    <source>
        <dbReference type="ARBA" id="ARBA00022475"/>
    </source>
</evidence>
<dbReference type="InterPro" id="IPR029044">
    <property type="entry name" value="Nucleotide-diphossugar_trans"/>
</dbReference>
<reference evidence="8" key="1">
    <citation type="journal article" date="2019" name="Int. J. Syst. Evol. Microbiol.">
        <title>The Global Catalogue of Microorganisms (GCM) 10K type strain sequencing project: providing services to taxonomists for standard genome sequencing and annotation.</title>
        <authorList>
            <consortium name="The Broad Institute Genomics Platform"/>
            <consortium name="The Broad Institute Genome Sequencing Center for Infectious Disease"/>
            <person name="Wu L."/>
            <person name="Ma J."/>
        </authorList>
    </citation>
    <scope>NUCLEOTIDE SEQUENCE [LARGE SCALE GENOMIC DNA]</scope>
    <source>
        <strain evidence="8">Q85</strain>
    </source>
</reference>
<dbReference type="Pfam" id="PF00535">
    <property type="entry name" value="Glycos_transf_2"/>
    <property type="match status" value="1"/>
</dbReference>